<dbReference type="STRING" id="1121014.N788_02785"/>
<dbReference type="OrthoDB" id="6197110at2"/>
<keyword evidence="2" id="KW-1185">Reference proteome</keyword>
<dbReference type="EMBL" id="AVCJ01000001">
    <property type="protein sequence ID" value="KFL38122.1"/>
    <property type="molecule type" value="Genomic_DNA"/>
</dbReference>
<evidence type="ECO:0000313" key="1">
    <source>
        <dbReference type="EMBL" id="KFL38122.1"/>
    </source>
</evidence>
<proteinExistence type="predicted"/>
<sequence length="164" mass="18306">MRSLDDFLVLAELDDPAPIAPLFRRTWGAEPPAFEFHAAALHRREDGSLLPLSYLHLWLRDDTCLLGGACTDGPAIAAMPPVQRERLRAAGGAMLQVTRYAIGRYGDRCDGFFGHCGDNRSWAVLARAGFEPTPHPNRIVHWHRPLPAERKQALLQRVLAFGIF</sequence>
<accession>A0A087MML9</accession>
<dbReference type="Proteomes" id="UP000029085">
    <property type="component" value="Unassembled WGS sequence"/>
</dbReference>
<reference evidence="2" key="1">
    <citation type="submission" date="2013-08" db="EMBL/GenBank/DDBJ databases">
        <title>Genome sequencing of Arenimonas donghaensis.</title>
        <authorList>
            <person name="Chen F."/>
            <person name="Wang G."/>
        </authorList>
    </citation>
    <scope>NUCLEOTIDE SEQUENCE [LARGE SCALE GENOMIC DNA]</scope>
    <source>
        <strain evidence="2">HO3-R19</strain>
    </source>
</reference>
<protein>
    <recommendedName>
        <fullName evidence="3">N-acetyltransferase domain-containing protein</fullName>
    </recommendedName>
</protein>
<reference evidence="1 2" key="2">
    <citation type="journal article" date="2015" name="Stand. Genomic Sci.">
        <title>High quality draft genomic sequence of Arenimonas donghaensis DSM 18148(T).</title>
        <authorList>
            <person name="Chen F."/>
            <person name="Wang H."/>
            <person name="Cao Y."/>
            <person name="Li X."/>
            <person name="Wang G."/>
        </authorList>
    </citation>
    <scope>NUCLEOTIDE SEQUENCE [LARGE SCALE GENOMIC DNA]</scope>
    <source>
        <strain evidence="1 2">HO3-R19</strain>
    </source>
</reference>
<evidence type="ECO:0000313" key="2">
    <source>
        <dbReference type="Proteomes" id="UP000029085"/>
    </source>
</evidence>
<gene>
    <name evidence="1" type="ORF">N788_02785</name>
</gene>
<comment type="caution">
    <text evidence="1">The sequence shown here is derived from an EMBL/GenBank/DDBJ whole genome shotgun (WGS) entry which is preliminary data.</text>
</comment>
<evidence type="ECO:0008006" key="3">
    <source>
        <dbReference type="Google" id="ProtNLM"/>
    </source>
</evidence>
<name>A0A087MML9_9GAMM</name>
<dbReference type="AlphaFoldDB" id="A0A087MML9"/>
<organism evidence="1 2">
    <name type="scientific">Arenimonas donghaensis DSM 18148 = HO3-R19</name>
    <dbReference type="NCBI Taxonomy" id="1121014"/>
    <lineage>
        <taxon>Bacteria</taxon>
        <taxon>Pseudomonadati</taxon>
        <taxon>Pseudomonadota</taxon>
        <taxon>Gammaproteobacteria</taxon>
        <taxon>Lysobacterales</taxon>
        <taxon>Lysobacteraceae</taxon>
        <taxon>Arenimonas</taxon>
    </lineage>
</organism>
<dbReference type="RefSeq" id="WP_034220562.1">
    <property type="nucleotide sequence ID" value="NZ_AVCJ01000001.1"/>
</dbReference>
<dbReference type="PATRIC" id="fig|1121014.3.peg.531"/>